<dbReference type="EMBL" id="CWJI01000014">
    <property type="protein sequence ID" value="CRY56554.1"/>
    <property type="molecule type" value="Genomic_DNA"/>
</dbReference>
<dbReference type="InterPro" id="IPR015421">
    <property type="entry name" value="PyrdxlP-dep_Trfase_major"/>
</dbReference>
<dbReference type="GeneID" id="61816351"/>
<evidence type="ECO:0000256" key="2">
    <source>
        <dbReference type="ARBA" id="ARBA00022576"/>
    </source>
</evidence>
<comment type="cofactor">
    <cofactor evidence="1 4">
        <name>pyridoxal 5'-phosphate</name>
        <dbReference type="ChEBI" id="CHEBI:597326"/>
    </cofactor>
</comment>
<evidence type="ECO:0000313" key="6">
    <source>
        <dbReference type="EMBL" id="CRY56554.1"/>
    </source>
</evidence>
<dbReference type="GO" id="GO:0030170">
    <property type="term" value="F:pyridoxal phosphate binding"/>
    <property type="evidence" value="ECO:0007669"/>
    <property type="project" value="InterPro"/>
</dbReference>
<dbReference type="AlphaFoldDB" id="A0A0H5LZD8"/>
<comment type="similarity">
    <text evidence="4">Belongs to the class-I pyridoxal-phosphate-dependent aminotransferase family.</text>
</comment>
<name>A0A0H5LZD8_YERIN</name>
<dbReference type="CDD" id="cd00609">
    <property type="entry name" value="AAT_like"/>
    <property type="match status" value="1"/>
</dbReference>
<dbReference type="InterPro" id="IPR050881">
    <property type="entry name" value="LL-DAP_aminotransferase"/>
</dbReference>
<gene>
    <name evidence="6" type="primary">dapL_2</name>
    <name evidence="6" type="ORF">ERS008476_03598</name>
</gene>
<proteinExistence type="inferred from homology"/>
<dbReference type="InterPro" id="IPR015422">
    <property type="entry name" value="PyrdxlP-dep_Trfase_small"/>
</dbReference>
<dbReference type="PROSITE" id="PS00105">
    <property type="entry name" value="AA_TRANSFER_CLASS_1"/>
    <property type="match status" value="1"/>
</dbReference>
<dbReference type="Gene3D" id="3.40.640.10">
    <property type="entry name" value="Type I PLP-dependent aspartate aminotransferase-like (Major domain)"/>
    <property type="match status" value="1"/>
</dbReference>
<dbReference type="RefSeq" id="WP_019211694.1">
    <property type="nucleotide sequence ID" value="NZ_CWJI01000014.1"/>
</dbReference>
<dbReference type="InterPro" id="IPR015424">
    <property type="entry name" value="PyrdxlP-dep_Trfase"/>
</dbReference>
<dbReference type="Proteomes" id="UP000043316">
    <property type="component" value="Unassembled WGS sequence"/>
</dbReference>
<dbReference type="PANTHER" id="PTHR42832:SF3">
    <property type="entry name" value="L-GLUTAMINE--4-(METHYLSULFANYL)-2-OXOBUTANOATE AMINOTRANSFERASE"/>
    <property type="match status" value="1"/>
</dbReference>
<dbReference type="SUPFAM" id="SSF53383">
    <property type="entry name" value="PLP-dependent transferases"/>
    <property type="match status" value="1"/>
</dbReference>
<organism evidence="6 7">
    <name type="scientific">Yersinia intermedia</name>
    <dbReference type="NCBI Taxonomy" id="631"/>
    <lineage>
        <taxon>Bacteria</taxon>
        <taxon>Pseudomonadati</taxon>
        <taxon>Pseudomonadota</taxon>
        <taxon>Gammaproteobacteria</taxon>
        <taxon>Enterobacterales</taxon>
        <taxon>Yersiniaceae</taxon>
        <taxon>Yersinia</taxon>
    </lineage>
</organism>
<evidence type="ECO:0000256" key="3">
    <source>
        <dbReference type="ARBA" id="ARBA00022679"/>
    </source>
</evidence>
<keyword evidence="3 4" id="KW-0808">Transferase</keyword>
<reference evidence="7" key="1">
    <citation type="submission" date="2015-03" db="EMBL/GenBank/DDBJ databases">
        <authorList>
            <consortium name="Pathogen Informatics"/>
        </authorList>
    </citation>
    <scope>NUCLEOTIDE SEQUENCE [LARGE SCALE GENOMIC DNA]</scope>
    <source>
        <strain evidence="7">R148</strain>
    </source>
</reference>
<accession>A0A0H5LZD8</accession>
<sequence>MNQMTDHTSNDVFTLLKKMVERYYPHPNMPNFAGSSLLDLSIGNPDLAPEPRWRQRLQHFVGREDLHGYGEFRPDINRHLRERFAAYYQRRFLPPSAPVLLDPERHVVDLLGSKEGIFHSLLACLSPGEAVLMPDPSYTVYQSCARLIGARVELFACDELGQPKLESIRDEQLAGARVLVICSPSNPTGRELSPSKLQEVLDFAQRHALWVVIDRAYAEINFEFRCNGTLGGSALLGQGALSRVLELHSLSKSCGIAGWRIGFAVGAPELVEKIRSAKFNTDFGTFLPLQCVAAEILDELETIAARNSIIYAARMRRFIAGAKSLGWNIPPSQGTFFLWAPLPPGFAGDDLHFVETLLEATGVLLAPGSGFGTGGAGRVRIALVQSDEVLDEALHRLHKWRVTTGAV</sequence>
<dbReference type="InterPro" id="IPR004839">
    <property type="entry name" value="Aminotransferase_I/II_large"/>
</dbReference>
<dbReference type="Pfam" id="PF00155">
    <property type="entry name" value="Aminotran_1_2"/>
    <property type="match status" value="1"/>
</dbReference>
<dbReference type="GO" id="GO:0008483">
    <property type="term" value="F:transaminase activity"/>
    <property type="evidence" value="ECO:0007669"/>
    <property type="project" value="UniProtKB-KW"/>
</dbReference>
<dbReference type="InterPro" id="IPR004838">
    <property type="entry name" value="NHTrfase_class1_PyrdxlP-BS"/>
</dbReference>
<protein>
    <recommendedName>
        <fullName evidence="4">Aminotransferase</fullName>
        <ecNumber evidence="4">2.6.1.-</ecNumber>
    </recommendedName>
</protein>
<evidence type="ECO:0000256" key="1">
    <source>
        <dbReference type="ARBA" id="ARBA00001933"/>
    </source>
</evidence>
<dbReference type="Gene3D" id="3.90.1150.10">
    <property type="entry name" value="Aspartate Aminotransferase, domain 1"/>
    <property type="match status" value="1"/>
</dbReference>
<evidence type="ECO:0000259" key="5">
    <source>
        <dbReference type="Pfam" id="PF00155"/>
    </source>
</evidence>
<evidence type="ECO:0000256" key="4">
    <source>
        <dbReference type="RuleBase" id="RU000481"/>
    </source>
</evidence>
<dbReference type="PANTHER" id="PTHR42832">
    <property type="entry name" value="AMINO ACID AMINOTRANSFERASE"/>
    <property type="match status" value="1"/>
</dbReference>
<feature type="domain" description="Aminotransferase class I/classII large" evidence="5">
    <location>
        <begin position="37"/>
        <end position="397"/>
    </location>
</feature>
<evidence type="ECO:0000313" key="7">
    <source>
        <dbReference type="Proteomes" id="UP000043316"/>
    </source>
</evidence>
<dbReference type="EC" id="2.6.1.-" evidence="4"/>
<keyword evidence="2 4" id="KW-0032">Aminotransferase</keyword>